<accession>A0AAV0Y423</accession>
<protein>
    <submittedName>
        <fullName evidence="1">Uncharacterized protein</fullName>
    </submittedName>
</protein>
<reference evidence="1 2" key="1">
    <citation type="submission" date="2023-01" db="EMBL/GenBank/DDBJ databases">
        <authorList>
            <person name="Whitehead M."/>
        </authorList>
    </citation>
    <scope>NUCLEOTIDE SEQUENCE [LARGE SCALE GENOMIC DNA]</scope>
</reference>
<evidence type="ECO:0000313" key="2">
    <source>
        <dbReference type="Proteomes" id="UP001160148"/>
    </source>
</evidence>
<name>A0AAV0Y423_9HEMI</name>
<evidence type="ECO:0000313" key="1">
    <source>
        <dbReference type="EMBL" id="CAI6375674.1"/>
    </source>
</evidence>
<gene>
    <name evidence="1" type="ORF">MEUPH1_LOCUS29137</name>
</gene>
<dbReference type="AlphaFoldDB" id="A0AAV0Y423"/>
<dbReference type="EMBL" id="CARXXK010001361">
    <property type="protein sequence ID" value="CAI6375674.1"/>
    <property type="molecule type" value="Genomic_DNA"/>
</dbReference>
<organism evidence="1 2">
    <name type="scientific">Macrosiphum euphorbiae</name>
    <name type="common">potato aphid</name>
    <dbReference type="NCBI Taxonomy" id="13131"/>
    <lineage>
        <taxon>Eukaryota</taxon>
        <taxon>Metazoa</taxon>
        <taxon>Ecdysozoa</taxon>
        <taxon>Arthropoda</taxon>
        <taxon>Hexapoda</taxon>
        <taxon>Insecta</taxon>
        <taxon>Pterygota</taxon>
        <taxon>Neoptera</taxon>
        <taxon>Paraneoptera</taxon>
        <taxon>Hemiptera</taxon>
        <taxon>Sternorrhyncha</taxon>
        <taxon>Aphidomorpha</taxon>
        <taxon>Aphidoidea</taxon>
        <taxon>Aphididae</taxon>
        <taxon>Macrosiphini</taxon>
        <taxon>Macrosiphum</taxon>
    </lineage>
</organism>
<keyword evidence="2" id="KW-1185">Reference proteome</keyword>
<sequence>MALFDLDGHLIPYSHPLWSELSNMLNKKITAHTLYSCVQQDRHELQTKLREIVKKPLAVEFKAIMSDENDNSNDNKYSTDSDDEKNDFYDNKKFYGFDIPYREYIKISPIDVSYGKKNFKKMYTVLKQGVWTNIINDWFIKSCSISCNIIYKRCRVANDVNKAKHFIDFSGKCKDCLAVVVGWAEKRPDEGMPLVVKIMIRYGHAA</sequence>
<comment type="caution">
    <text evidence="1">The sequence shown here is derived from an EMBL/GenBank/DDBJ whole genome shotgun (WGS) entry which is preliminary data.</text>
</comment>
<proteinExistence type="predicted"/>
<dbReference type="Proteomes" id="UP001160148">
    <property type="component" value="Unassembled WGS sequence"/>
</dbReference>